<dbReference type="Pfam" id="PF12900">
    <property type="entry name" value="Pyridox_ox_2"/>
    <property type="match status" value="1"/>
</dbReference>
<protein>
    <submittedName>
        <fullName evidence="1">Pyridoxamine 5'-phosphate oxidase family protein</fullName>
    </submittedName>
</protein>
<keyword evidence="2" id="KW-1185">Reference proteome</keyword>
<evidence type="ECO:0000313" key="1">
    <source>
        <dbReference type="EMBL" id="MBD3920603.1"/>
    </source>
</evidence>
<dbReference type="SUPFAM" id="SSF50475">
    <property type="entry name" value="FMN-binding split barrel"/>
    <property type="match status" value="1"/>
</dbReference>
<gene>
    <name evidence="1" type="ORF">H8B09_17700</name>
</gene>
<dbReference type="Proteomes" id="UP000609346">
    <property type="component" value="Unassembled WGS sequence"/>
</dbReference>
<reference evidence="1 2" key="1">
    <citation type="submission" date="2020-09" db="EMBL/GenBank/DDBJ databases">
        <title>Paenibacillus sp. strain PR3 16S rRNA gene Genome sequencing and assembly.</title>
        <authorList>
            <person name="Kim J."/>
        </authorList>
    </citation>
    <scope>NUCLEOTIDE SEQUENCE [LARGE SCALE GENOMIC DNA]</scope>
    <source>
        <strain evidence="1 2">PR3</strain>
    </source>
</reference>
<dbReference type="PANTHER" id="PTHR34071">
    <property type="entry name" value="5-NITROIMIDAZOLE ANTIBIOTICS RESISTANCE PROTEIN, NIMA-FAMILY-RELATED PROTEIN-RELATED"/>
    <property type="match status" value="1"/>
</dbReference>
<dbReference type="Gene3D" id="2.30.110.10">
    <property type="entry name" value="Electron Transport, Fmn-binding Protein, Chain A"/>
    <property type="match status" value="1"/>
</dbReference>
<evidence type="ECO:0000313" key="2">
    <source>
        <dbReference type="Proteomes" id="UP000609346"/>
    </source>
</evidence>
<dbReference type="RefSeq" id="WP_191204893.1">
    <property type="nucleotide sequence ID" value="NZ_JACXZA010000004.1"/>
</dbReference>
<name>A0ABR8MXB5_9BACL</name>
<dbReference type="EMBL" id="JACXZA010000004">
    <property type="protein sequence ID" value="MBD3920603.1"/>
    <property type="molecule type" value="Genomic_DNA"/>
</dbReference>
<proteinExistence type="predicted"/>
<sequence length="187" mass="21238">MYSSMRLKLRECNDEAAIQHFLERAETGFLGLSADDVPYVVPLNFVWRENTIYFHGASEGRKADYMRTNAQGCFTVSQSYGTLTSPVPAHIDTAYMSVMLFGRLSTVDTLEESTAVMQAMIDKYMPGFYHQPLAAQHLDKYRSSLGSRTIIYKLTVESMSAKSNAVQEEMLFRPGMTLRDQNTKHEH</sequence>
<dbReference type="PANTHER" id="PTHR34071:SF2">
    <property type="entry name" value="FLAVIN-NUCLEOTIDE-BINDING PROTEIN"/>
    <property type="match status" value="1"/>
</dbReference>
<dbReference type="InterPro" id="IPR024747">
    <property type="entry name" value="Pyridox_Oxase-rel"/>
</dbReference>
<organism evidence="1 2">
    <name type="scientific">Paenibacillus terricola</name>
    <dbReference type="NCBI Taxonomy" id="2763503"/>
    <lineage>
        <taxon>Bacteria</taxon>
        <taxon>Bacillati</taxon>
        <taxon>Bacillota</taxon>
        <taxon>Bacilli</taxon>
        <taxon>Bacillales</taxon>
        <taxon>Paenibacillaceae</taxon>
        <taxon>Paenibacillus</taxon>
    </lineage>
</organism>
<dbReference type="InterPro" id="IPR012349">
    <property type="entry name" value="Split_barrel_FMN-bd"/>
</dbReference>
<comment type="caution">
    <text evidence="1">The sequence shown here is derived from an EMBL/GenBank/DDBJ whole genome shotgun (WGS) entry which is preliminary data.</text>
</comment>
<accession>A0ABR8MXB5</accession>